<dbReference type="InterPro" id="IPR007159">
    <property type="entry name" value="SpoVT-AbrB_dom"/>
</dbReference>
<evidence type="ECO:0000313" key="3">
    <source>
        <dbReference type="EMBL" id="ADL18642.1"/>
    </source>
</evidence>
<name>D9Q004_ACIS3</name>
<dbReference type="GO" id="GO:0003677">
    <property type="term" value="F:DNA binding"/>
    <property type="evidence" value="ECO:0007669"/>
    <property type="project" value="InterPro"/>
</dbReference>
<dbReference type="NCBIfam" id="NF006352">
    <property type="entry name" value="PRK08577.1"/>
    <property type="match status" value="1"/>
</dbReference>
<dbReference type="HOGENOM" id="CLU_149765_0_0_2"/>
<dbReference type="Gene3D" id="3.30.70.260">
    <property type="match status" value="1"/>
</dbReference>
<dbReference type="PROSITE" id="PS51671">
    <property type="entry name" value="ACT"/>
    <property type="match status" value="1"/>
</dbReference>
<evidence type="ECO:0000313" key="4">
    <source>
        <dbReference type="Proteomes" id="UP000000346"/>
    </source>
</evidence>
<protein>
    <submittedName>
        <fullName evidence="3">Uncharacterized protein</fullName>
    </submittedName>
</protein>
<feature type="domain" description="ACT" evidence="1">
    <location>
        <begin position="60"/>
        <end position="136"/>
    </location>
</feature>
<dbReference type="InterPro" id="IPR045865">
    <property type="entry name" value="ACT-like_dom_sf"/>
</dbReference>
<accession>D9Q004</accession>
<keyword evidence="4" id="KW-1185">Reference proteome</keyword>
<dbReference type="Pfam" id="PF04014">
    <property type="entry name" value="MazE_antitoxin"/>
    <property type="match status" value="1"/>
</dbReference>
<dbReference type="PROSITE" id="PS51740">
    <property type="entry name" value="SPOVT_ABRB"/>
    <property type="match status" value="1"/>
</dbReference>
<dbReference type="InParanoid" id="D9Q004"/>
<dbReference type="KEGG" id="asc:ASAC_0235"/>
<dbReference type="AlphaFoldDB" id="D9Q004"/>
<dbReference type="SUPFAM" id="SSF55021">
    <property type="entry name" value="ACT-like"/>
    <property type="match status" value="1"/>
</dbReference>
<evidence type="ECO:0000259" key="2">
    <source>
        <dbReference type="PROSITE" id="PS51740"/>
    </source>
</evidence>
<dbReference type="SUPFAM" id="SSF89447">
    <property type="entry name" value="AbrB/MazE/MraZ-like"/>
    <property type="match status" value="1"/>
</dbReference>
<sequence length="141" mass="15247">MSTRLTGLVKVDSKGRITIPQTIRESLGIEAGMLVAMLADTDKKEIIVSPILAENAKVIEIDVSVLDKVGALAKVADKLSELKVDIVASRCASITRGEEGECVFIADMSQSNADVETIRKALENLDIVTQVMIRQFEAPSF</sequence>
<dbReference type="Gene3D" id="2.10.260.10">
    <property type="match status" value="1"/>
</dbReference>
<dbReference type="eggNOG" id="arCOG00811">
    <property type="taxonomic scope" value="Archaea"/>
</dbReference>
<dbReference type="SMART" id="SM00966">
    <property type="entry name" value="SpoVT_AbrB"/>
    <property type="match status" value="1"/>
</dbReference>
<feature type="domain" description="SpoVT-AbrB" evidence="2">
    <location>
        <begin position="6"/>
        <end position="53"/>
    </location>
</feature>
<dbReference type="InterPro" id="IPR002912">
    <property type="entry name" value="ACT_dom"/>
</dbReference>
<reference evidence="3 4" key="1">
    <citation type="journal article" date="2010" name="Appl. Environ. Microbiol.">
        <title>The genome sequence of the crenarchaeon Acidilobus saccharovorans supports a new order, Acidilobales, and suggests an important ecological role in terrestrial acidic hot springs.</title>
        <authorList>
            <person name="Mardanov A.V."/>
            <person name="Svetlitchnyi V.A."/>
            <person name="Beletsky A.V."/>
            <person name="Prokofeva M.I."/>
            <person name="Bonch-Osmolovskaya E.A."/>
            <person name="Ravin N.V."/>
            <person name="Skryabin K.G."/>
        </authorList>
    </citation>
    <scope>NUCLEOTIDE SEQUENCE [LARGE SCALE GENOMIC DNA]</scope>
    <source>
        <strain evidence="4">DSM 16705 / JCM 18335 / VKM B-2471 / 345-15</strain>
    </source>
</reference>
<evidence type="ECO:0000259" key="1">
    <source>
        <dbReference type="PROSITE" id="PS51671"/>
    </source>
</evidence>
<proteinExistence type="predicted"/>
<organism evidence="3 4">
    <name type="scientific">Acidilobus saccharovorans (strain DSM 16705 / JCM 18335 / VKM B-2471 / 345-15)</name>
    <dbReference type="NCBI Taxonomy" id="666510"/>
    <lineage>
        <taxon>Archaea</taxon>
        <taxon>Thermoproteota</taxon>
        <taxon>Thermoprotei</taxon>
        <taxon>Acidilobales</taxon>
        <taxon>Acidilobaceae</taxon>
        <taxon>Acidilobus</taxon>
    </lineage>
</organism>
<dbReference type="Proteomes" id="UP000000346">
    <property type="component" value="Chromosome"/>
</dbReference>
<dbReference type="RefSeq" id="WP_013266154.1">
    <property type="nucleotide sequence ID" value="NC_014374.1"/>
</dbReference>
<dbReference type="NCBIfam" id="TIGR01439">
    <property type="entry name" value="lp_hng_hel_AbrB"/>
    <property type="match status" value="1"/>
</dbReference>
<dbReference type="EMBL" id="CP001742">
    <property type="protein sequence ID" value="ADL18642.1"/>
    <property type="molecule type" value="Genomic_DNA"/>
</dbReference>
<dbReference type="STRING" id="666510.ASAC_0235"/>
<gene>
    <name evidence="3" type="ordered locus">ASAC_0235</name>
</gene>
<dbReference type="InterPro" id="IPR037914">
    <property type="entry name" value="SpoVT-AbrB_sf"/>
</dbReference>
<dbReference type="GeneID" id="9498455"/>
<dbReference type="OrthoDB" id="28233at2157"/>